<evidence type="ECO:0000259" key="2">
    <source>
        <dbReference type="Pfam" id="PF04892"/>
    </source>
</evidence>
<name>A0A7G9GPZ6_9FIRM</name>
<feature type="transmembrane region" description="Helical" evidence="1">
    <location>
        <begin position="142"/>
        <end position="163"/>
    </location>
</feature>
<keyword evidence="1" id="KW-0472">Membrane</keyword>
<reference evidence="3 4" key="1">
    <citation type="submission" date="2020-08" db="EMBL/GenBank/DDBJ databases">
        <authorList>
            <person name="Liu C."/>
            <person name="Sun Q."/>
        </authorList>
    </citation>
    <scope>NUCLEOTIDE SEQUENCE [LARGE SCALE GENOMIC DNA]</scope>
    <source>
        <strain evidence="3 4">NSJ-61</strain>
    </source>
</reference>
<evidence type="ECO:0000313" key="4">
    <source>
        <dbReference type="Proteomes" id="UP000515856"/>
    </source>
</evidence>
<dbReference type="RefSeq" id="WP_158552253.1">
    <property type="nucleotide sequence ID" value="NZ_CP060636.1"/>
</dbReference>
<accession>A0A7G9GPZ6</accession>
<dbReference type="InterPro" id="IPR006976">
    <property type="entry name" value="VanZ-like"/>
</dbReference>
<gene>
    <name evidence="3" type="ORF">H9Q80_02690</name>
</gene>
<dbReference type="EMBL" id="CP060636">
    <property type="protein sequence ID" value="QNM12878.1"/>
    <property type="molecule type" value="Genomic_DNA"/>
</dbReference>
<feature type="transmembrane region" description="Helical" evidence="1">
    <location>
        <begin position="71"/>
        <end position="92"/>
    </location>
</feature>
<protein>
    <submittedName>
        <fullName evidence="3">VanZ family protein</fullName>
    </submittedName>
</protein>
<keyword evidence="1" id="KW-1133">Transmembrane helix</keyword>
<feature type="transmembrane region" description="Helical" evidence="1">
    <location>
        <begin position="175"/>
        <end position="197"/>
    </location>
</feature>
<dbReference type="InterPro" id="IPR053150">
    <property type="entry name" value="Teicoplanin_resist-assoc"/>
</dbReference>
<evidence type="ECO:0000256" key="1">
    <source>
        <dbReference type="SAM" id="Phobius"/>
    </source>
</evidence>
<dbReference type="Pfam" id="PF04892">
    <property type="entry name" value="VanZ"/>
    <property type="match status" value="1"/>
</dbReference>
<evidence type="ECO:0000313" key="3">
    <source>
        <dbReference type="EMBL" id="QNM12878.1"/>
    </source>
</evidence>
<sequence>MSKTCSSIAIRICALIAVLSCAFSLYAGIDPNYSLNIKGRLLCAVAFVIPLGIASILIAHRSHDENQRQKIYHIFWVILFLYYILQLGYMLFFASEFARQNHNIFDGNYIYNLMLQWEYSTNLIPFKTINLMLNAYQIELSYVANVNLLGNLAAFMPFAFFLPKLFPSMQKPKKFLISMALIIISVEVLQLFTLSGTLDIDDFILNMTGASCFYFVLKIPVCKRMMKPYKIQHIIG</sequence>
<dbReference type="Proteomes" id="UP000515856">
    <property type="component" value="Chromosome"/>
</dbReference>
<dbReference type="AlphaFoldDB" id="A0A7G9GPZ6"/>
<keyword evidence="4" id="KW-1185">Reference proteome</keyword>
<organism evidence="3 4">
    <name type="scientific">[Eubacterium] hominis</name>
    <dbReference type="NCBI Taxonomy" id="2764325"/>
    <lineage>
        <taxon>Bacteria</taxon>
        <taxon>Bacillati</taxon>
        <taxon>Bacillota</taxon>
        <taxon>Erysipelotrichia</taxon>
        <taxon>Erysipelotrichales</taxon>
        <taxon>Erysipelotrichaceae</taxon>
        <taxon>Amedibacillus</taxon>
    </lineage>
</organism>
<dbReference type="KEGG" id="ehn:H9Q80_02690"/>
<dbReference type="PANTHER" id="PTHR36834">
    <property type="entry name" value="MEMBRANE PROTEIN-RELATED"/>
    <property type="match status" value="1"/>
</dbReference>
<feature type="transmembrane region" description="Helical" evidence="1">
    <location>
        <begin position="203"/>
        <end position="221"/>
    </location>
</feature>
<feature type="transmembrane region" description="Helical" evidence="1">
    <location>
        <begin position="37"/>
        <end position="59"/>
    </location>
</feature>
<feature type="domain" description="VanZ-like" evidence="2">
    <location>
        <begin position="80"/>
        <end position="219"/>
    </location>
</feature>
<proteinExistence type="predicted"/>
<keyword evidence="1" id="KW-0812">Transmembrane</keyword>
<dbReference type="PANTHER" id="PTHR36834:SF1">
    <property type="entry name" value="INTEGRAL MEMBRANE PROTEIN"/>
    <property type="match status" value="1"/>
</dbReference>